<dbReference type="KEGG" id="rru:Rru_A1893"/>
<dbReference type="AlphaFoldDB" id="Q2RT52"/>
<keyword evidence="4" id="KW-1185">Reference proteome</keyword>
<proteinExistence type="predicted"/>
<evidence type="ECO:0000256" key="1">
    <source>
        <dbReference type="SAM" id="MobiDB-lite"/>
    </source>
</evidence>
<feature type="transmembrane region" description="Helical" evidence="2">
    <location>
        <begin position="21"/>
        <end position="44"/>
    </location>
</feature>
<dbReference type="PATRIC" id="fig|269796.9.peg.1974"/>
<dbReference type="EnsemblBacteria" id="ABC22693">
    <property type="protein sequence ID" value="ABC22693"/>
    <property type="gene ID" value="Rru_A1893"/>
</dbReference>
<dbReference type="InterPro" id="IPR011330">
    <property type="entry name" value="Glyco_hydro/deAcase_b/a-brl"/>
</dbReference>
<keyword evidence="2" id="KW-1133">Transmembrane helix</keyword>
<dbReference type="HOGENOM" id="CLU_041643_0_1_5"/>
<dbReference type="Pfam" id="PF04748">
    <property type="entry name" value="Polysacc_deac_2"/>
    <property type="match status" value="1"/>
</dbReference>
<dbReference type="RefSeq" id="WP_011389646.1">
    <property type="nucleotide sequence ID" value="NC_007643.1"/>
</dbReference>
<sequence>MLDHPEDRGVLDRFAFFVARMAPLTLVLVALATLAVGLGIGFAVGRLAQGDKAAPPAPTALAAIGPLPVAPAAGEAAHQYQPPPLPRPAETAPPLPADVAPPVQTAPAPSETPAGEKGALPAEFRDLLASDGPGFVMEERLPDDAYVHKPQVKPTVKTAALAPVPRFPEGPAESSGLPWKTYGVAAGKWSKPAIALVIDDMGLDRVRTEKVRKLAGPLTLAYLAYADGLAGQMRGGRKAGHEILMHMPMEPLDAKVNPGPGALKVGLSDDEILTRLRRNLDGGAEFVGINNHMGSRFTADSRGMTLVMGELKKRGLLWLDSMTSANSVGLTLAEMAGVPHIGRTVFLDNLNDQAAVARQLAKLEAAARQHGVAVGIGHPRDGTIGALSVWLPALAAKGITLVPISALVTTKDAELAHARPSGKTASTSPSTD</sequence>
<dbReference type="PANTHER" id="PTHR30105:SF2">
    <property type="entry name" value="DIVERGENT POLYSACCHARIDE DEACETYLASE SUPERFAMILY"/>
    <property type="match status" value="1"/>
</dbReference>
<dbReference type="EMBL" id="CP000230">
    <property type="protein sequence ID" value="ABC22693.1"/>
    <property type="molecule type" value="Genomic_DNA"/>
</dbReference>
<evidence type="ECO:0008006" key="5">
    <source>
        <dbReference type="Google" id="ProtNLM"/>
    </source>
</evidence>
<feature type="region of interest" description="Disordered" evidence="1">
    <location>
        <begin position="74"/>
        <end position="117"/>
    </location>
</feature>
<dbReference type="CDD" id="cd10936">
    <property type="entry name" value="CE4_DAC2"/>
    <property type="match status" value="1"/>
</dbReference>
<evidence type="ECO:0000313" key="4">
    <source>
        <dbReference type="Proteomes" id="UP000001929"/>
    </source>
</evidence>
<dbReference type="PhylomeDB" id="Q2RT52"/>
<dbReference type="eggNOG" id="COG2861">
    <property type="taxonomic scope" value="Bacteria"/>
</dbReference>
<dbReference type="GO" id="GO:0005975">
    <property type="term" value="P:carbohydrate metabolic process"/>
    <property type="evidence" value="ECO:0007669"/>
    <property type="project" value="InterPro"/>
</dbReference>
<accession>Q2RT52</accession>
<feature type="compositionally biased region" description="Pro residues" evidence="1">
    <location>
        <begin position="81"/>
        <end position="96"/>
    </location>
</feature>
<reference evidence="3 4" key="1">
    <citation type="journal article" date="2011" name="Stand. Genomic Sci.">
        <title>Complete genome sequence of Rhodospirillum rubrum type strain (S1).</title>
        <authorList>
            <person name="Munk A.C."/>
            <person name="Copeland A."/>
            <person name="Lucas S."/>
            <person name="Lapidus A."/>
            <person name="Del Rio T.G."/>
            <person name="Barry K."/>
            <person name="Detter J.C."/>
            <person name="Hammon N."/>
            <person name="Israni S."/>
            <person name="Pitluck S."/>
            <person name="Brettin T."/>
            <person name="Bruce D."/>
            <person name="Han C."/>
            <person name="Tapia R."/>
            <person name="Gilna P."/>
            <person name="Schmutz J."/>
            <person name="Larimer F."/>
            <person name="Land M."/>
            <person name="Kyrpides N.C."/>
            <person name="Mavromatis K."/>
            <person name="Richardson P."/>
            <person name="Rohde M."/>
            <person name="Goker M."/>
            <person name="Klenk H.P."/>
            <person name="Zhang Y."/>
            <person name="Roberts G.P."/>
            <person name="Reslewic S."/>
            <person name="Schwartz D.C."/>
        </authorList>
    </citation>
    <scope>NUCLEOTIDE SEQUENCE [LARGE SCALE GENOMIC DNA]</scope>
    <source>
        <strain evidence="4">ATCC 11170 / ATH 1.1.1 / DSM 467 / LMG 4362 / NCIMB 8255 / S1</strain>
    </source>
</reference>
<name>Q2RT52_RHORT</name>
<keyword evidence="2" id="KW-0812">Transmembrane</keyword>
<dbReference type="PANTHER" id="PTHR30105">
    <property type="entry name" value="UNCHARACTERIZED YIBQ-RELATED"/>
    <property type="match status" value="1"/>
</dbReference>
<evidence type="ECO:0000313" key="3">
    <source>
        <dbReference type="EMBL" id="ABC22693.1"/>
    </source>
</evidence>
<gene>
    <name evidence="3" type="ordered locus">Rru_A1893</name>
</gene>
<dbReference type="SUPFAM" id="SSF88713">
    <property type="entry name" value="Glycoside hydrolase/deacetylase"/>
    <property type="match status" value="1"/>
</dbReference>
<dbReference type="Proteomes" id="UP000001929">
    <property type="component" value="Chromosome"/>
</dbReference>
<dbReference type="InterPro" id="IPR006837">
    <property type="entry name" value="Divergent_DAC"/>
</dbReference>
<protein>
    <recommendedName>
        <fullName evidence="5">Divergent polysaccharide deacetylase family protein</fullName>
    </recommendedName>
</protein>
<organism evidence="3 4">
    <name type="scientific">Rhodospirillum rubrum (strain ATCC 11170 / ATH 1.1.1 / DSM 467 / LMG 4362 / NCIMB 8255 / S1)</name>
    <dbReference type="NCBI Taxonomy" id="269796"/>
    <lineage>
        <taxon>Bacteria</taxon>
        <taxon>Pseudomonadati</taxon>
        <taxon>Pseudomonadota</taxon>
        <taxon>Alphaproteobacteria</taxon>
        <taxon>Rhodospirillales</taxon>
        <taxon>Rhodospirillaceae</taxon>
        <taxon>Rhodospirillum</taxon>
    </lineage>
</organism>
<dbReference type="Gene3D" id="3.20.20.370">
    <property type="entry name" value="Glycoside hydrolase/deacetylase"/>
    <property type="match status" value="1"/>
</dbReference>
<evidence type="ECO:0000256" key="2">
    <source>
        <dbReference type="SAM" id="Phobius"/>
    </source>
</evidence>
<keyword evidence="2" id="KW-0472">Membrane</keyword>
<dbReference type="STRING" id="269796.Rru_A1893"/>